<evidence type="ECO:0000313" key="3">
    <source>
        <dbReference type="Proteomes" id="UP000259211"/>
    </source>
</evidence>
<dbReference type="Proteomes" id="UP000259211">
    <property type="component" value="Unassembled WGS sequence"/>
</dbReference>
<feature type="signal peptide" evidence="1">
    <location>
        <begin position="1"/>
        <end position="21"/>
    </location>
</feature>
<dbReference type="PROSITE" id="PS51257">
    <property type="entry name" value="PROKAR_LIPOPROTEIN"/>
    <property type="match status" value="1"/>
</dbReference>
<evidence type="ECO:0000313" key="2">
    <source>
        <dbReference type="EMBL" id="RFT46801.1"/>
    </source>
</evidence>
<protein>
    <submittedName>
        <fullName evidence="2">Sugar ABC transporter substrate-binding protein</fullName>
    </submittedName>
</protein>
<reference evidence="2 3" key="1">
    <citation type="submission" date="2017-07" db="EMBL/GenBank/DDBJ databases">
        <authorList>
            <person name="Sun Z.S."/>
            <person name="Albrecht U."/>
            <person name="Echele G."/>
            <person name="Lee C.C."/>
        </authorList>
    </citation>
    <scope>NUCLEOTIDE SEQUENCE [LARGE SCALE GENOMIC DNA]</scope>
    <source>
        <strain evidence="2 3">P16-029</strain>
    </source>
</reference>
<name>A0A3E2DN38_9ACTN</name>
<keyword evidence="1" id="KW-0732">Signal</keyword>
<proteinExistence type="predicted"/>
<dbReference type="AlphaFoldDB" id="A0A3E2DN38"/>
<accession>A0A3E2DN38</accession>
<organism evidence="2 3">
    <name type="scientific">Cutibacterium avidum</name>
    <dbReference type="NCBI Taxonomy" id="33010"/>
    <lineage>
        <taxon>Bacteria</taxon>
        <taxon>Bacillati</taxon>
        <taxon>Actinomycetota</taxon>
        <taxon>Actinomycetes</taxon>
        <taxon>Propionibacteriales</taxon>
        <taxon>Propionibacteriaceae</taxon>
        <taxon>Cutibacterium</taxon>
    </lineage>
</organism>
<dbReference type="InterPro" id="IPR050490">
    <property type="entry name" value="Bact_solute-bd_prot1"/>
</dbReference>
<dbReference type="Pfam" id="PF01547">
    <property type="entry name" value="SBP_bac_1"/>
    <property type="match status" value="1"/>
</dbReference>
<sequence length="429" mass="46011">MRRKLALVVAGVLLVGTAACSQTSTPLAKPSRDDSVEVWHRMSMASDLPSLESAGDGYQRRNPGVTLNLHAISSTTDTYLNTLETSVEEGKAPCMAQVPSTSVAKLAHHGVLEDVTQYAEQYRDKYDRGPMSRVAYQGRTYGLPMDTSPMVLFYDSDAWSEAHVSAPKNWEEFRAAATILASTGKAVSDMPVEKTGWLAAMSDTTGSPWFVPLNDTTWRVGIDSDGVRKLTDELQRMVEAKQLVVSHGWESVQTDFSSGKIVGHIGAPADLPDLTTVVGAGRHHWKVTTIPPLEGSDSRVASYQGSSWVVLKGCKTPSEALDFADALDDQPELLTGRGLIPAGKAERMTTPTSFKTLVGNEDVVGDLADLGRKIDDDSSISPVWDEVAAAWRPSAKLWATKTKVSGTLPALASRARGALVAGGLKVAEG</sequence>
<dbReference type="PANTHER" id="PTHR43649:SF14">
    <property type="entry name" value="BLR3389 PROTEIN"/>
    <property type="match status" value="1"/>
</dbReference>
<dbReference type="InterPro" id="IPR006059">
    <property type="entry name" value="SBP"/>
</dbReference>
<gene>
    <name evidence="2" type="ORF">CHT91_00240</name>
</gene>
<dbReference type="EMBL" id="NOWI01000001">
    <property type="protein sequence ID" value="RFT46801.1"/>
    <property type="molecule type" value="Genomic_DNA"/>
</dbReference>
<dbReference type="PANTHER" id="PTHR43649">
    <property type="entry name" value="ARABINOSE-BINDING PROTEIN-RELATED"/>
    <property type="match status" value="1"/>
</dbReference>
<dbReference type="SUPFAM" id="SSF53850">
    <property type="entry name" value="Periplasmic binding protein-like II"/>
    <property type="match status" value="1"/>
</dbReference>
<dbReference type="RefSeq" id="WP_117188169.1">
    <property type="nucleotide sequence ID" value="NZ_JASORL010000016.1"/>
</dbReference>
<feature type="chain" id="PRO_5039720162" evidence="1">
    <location>
        <begin position="22"/>
        <end position="429"/>
    </location>
</feature>
<dbReference type="Gene3D" id="3.40.190.10">
    <property type="entry name" value="Periplasmic binding protein-like II"/>
    <property type="match status" value="1"/>
</dbReference>
<comment type="caution">
    <text evidence="2">The sequence shown here is derived from an EMBL/GenBank/DDBJ whole genome shotgun (WGS) entry which is preliminary data.</text>
</comment>
<evidence type="ECO:0000256" key="1">
    <source>
        <dbReference type="SAM" id="SignalP"/>
    </source>
</evidence>